<feature type="transmembrane region" description="Helical" evidence="1">
    <location>
        <begin position="321"/>
        <end position="343"/>
    </location>
</feature>
<feature type="transmembrane region" description="Helical" evidence="1">
    <location>
        <begin position="385"/>
        <end position="405"/>
    </location>
</feature>
<feature type="transmembrane region" description="Helical" evidence="1">
    <location>
        <begin position="50"/>
        <end position="72"/>
    </location>
</feature>
<feature type="transmembrane region" description="Helical" evidence="1">
    <location>
        <begin position="12"/>
        <end position="30"/>
    </location>
</feature>
<feature type="transmembrane region" description="Helical" evidence="1">
    <location>
        <begin position="84"/>
        <end position="103"/>
    </location>
</feature>
<dbReference type="RefSeq" id="WP_093099187.1">
    <property type="nucleotide sequence ID" value="NZ_FNGK01000004.1"/>
</dbReference>
<organism evidence="2 3">
    <name type="scientific">Sphingobacterium mizutaii</name>
    <dbReference type="NCBI Taxonomy" id="1010"/>
    <lineage>
        <taxon>Bacteria</taxon>
        <taxon>Pseudomonadati</taxon>
        <taxon>Bacteroidota</taxon>
        <taxon>Sphingobacteriia</taxon>
        <taxon>Sphingobacteriales</taxon>
        <taxon>Sphingobacteriaceae</taxon>
        <taxon>Sphingobacterium</taxon>
    </lineage>
</organism>
<proteinExistence type="predicted"/>
<evidence type="ECO:0000313" key="2">
    <source>
        <dbReference type="EMBL" id="SNV60620.1"/>
    </source>
</evidence>
<evidence type="ECO:0000256" key="1">
    <source>
        <dbReference type="SAM" id="Phobius"/>
    </source>
</evidence>
<sequence>MTATLKYNSAKDWTLLTMFSFLIVGIYGLLMRLKFLFPLPFLEQKNLMHAHSHFAFSGWVSQAIMIFLILIVTGNNIEKSLPKTYRNILFANFLASLGMLISFTIMGYAFLSISFSTCVVLVSYWFAVVIWKDLNKSAIPKAISILIKAAVIYNVLSSIGTFALVYLKITHQLDPLKQLASVYFYLHFQYNGWFFFGCFGLLNHWIFKNYGQGIISPRFSWVYISTVVPAYFLSVLWWKGFPNWLYGLLLLTVLVQIFLWAKFLVKFFAAKKKTEALRLSKIVFILWTCVALAVCIKLILQAISIIPALSQLVYGFRPIVIAYLHLVLLVIISLFLLGYAFNSQALKMNKGIEKAVYGLLLGIFLNEFVLMIQGIGGLMRHSFPMTHEILGIAAIIIVISLCLIIHKQIFCSSKVESQEKIE</sequence>
<keyword evidence="1" id="KW-0812">Transmembrane</keyword>
<feature type="transmembrane region" description="Helical" evidence="1">
    <location>
        <begin position="244"/>
        <end position="261"/>
    </location>
</feature>
<gene>
    <name evidence="2" type="ORF">SAMEA4412673_03630</name>
</gene>
<dbReference type="KEGG" id="smiz:4412673_03630"/>
<keyword evidence="1" id="KW-0472">Membrane</keyword>
<feature type="transmembrane region" description="Helical" evidence="1">
    <location>
        <begin position="219"/>
        <end position="238"/>
    </location>
</feature>
<reference evidence="2 3" key="1">
    <citation type="submission" date="2017-06" db="EMBL/GenBank/DDBJ databases">
        <authorList>
            <consortium name="Pathogen Informatics"/>
        </authorList>
    </citation>
    <scope>NUCLEOTIDE SEQUENCE [LARGE SCALE GENOMIC DNA]</scope>
    <source>
        <strain evidence="2 3">NCTC12149</strain>
    </source>
</reference>
<keyword evidence="1" id="KW-1133">Transmembrane helix</keyword>
<evidence type="ECO:0000313" key="3">
    <source>
        <dbReference type="Proteomes" id="UP000215355"/>
    </source>
</evidence>
<dbReference type="EMBL" id="LT906468">
    <property type="protein sequence ID" value="SNV60620.1"/>
    <property type="molecule type" value="Genomic_DNA"/>
</dbReference>
<dbReference type="Gene3D" id="1.20.210.10">
    <property type="entry name" value="Cytochrome c oxidase-like, subunit I domain"/>
    <property type="match status" value="1"/>
</dbReference>
<dbReference type="InterPro" id="IPR036927">
    <property type="entry name" value="Cyt_c_oxase-like_su1_sf"/>
</dbReference>
<protein>
    <recommendedName>
        <fullName evidence="4">Cytochrome C and Quinol oxidase polypeptide I</fullName>
    </recommendedName>
</protein>
<accession>A0AAJ4XEE4</accession>
<dbReference type="Proteomes" id="UP000215355">
    <property type="component" value="Chromosome 1"/>
</dbReference>
<dbReference type="AlphaFoldDB" id="A0AAJ4XEE4"/>
<feature type="transmembrane region" description="Helical" evidence="1">
    <location>
        <begin position="109"/>
        <end position="131"/>
    </location>
</feature>
<feature type="transmembrane region" description="Helical" evidence="1">
    <location>
        <begin position="143"/>
        <end position="167"/>
    </location>
</feature>
<evidence type="ECO:0008006" key="4">
    <source>
        <dbReference type="Google" id="ProtNLM"/>
    </source>
</evidence>
<name>A0AAJ4XEE4_9SPHI</name>
<feature type="transmembrane region" description="Helical" evidence="1">
    <location>
        <begin position="282"/>
        <end position="309"/>
    </location>
</feature>
<feature type="transmembrane region" description="Helical" evidence="1">
    <location>
        <begin position="355"/>
        <end position="379"/>
    </location>
</feature>
<feature type="transmembrane region" description="Helical" evidence="1">
    <location>
        <begin position="187"/>
        <end position="207"/>
    </location>
</feature>